<evidence type="ECO:0000256" key="2">
    <source>
        <dbReference type="ARBA" id="ARBA00006679"/>
    </source>
</evidence>
<dbReference type="AlphaFoldDB" id="A0A3P3G851"/>
<name>A0A3P3G851_9HYPH</name>
<keyword evidence="6 7" id="KW-0472">Membrane</keyword>
<evidence type="ECO:0000313" key="9">
    <source>
        <dbReference type="Proteomes" id="UP000273786"/>
    </source>
</evidence>
<keyword evidence="3" id="KW-1003">Cell membrane</keyword>
<evidence type="ECO:0000256" key="3">
    <source>
        <dbReference type="ARBA" id="ARBA00022475"/>
    </source>
</evidence>
<organism evidence="8 9">
    <name type="scientific">Mesorhizobium tamadayense</name>
    <dbReference type="NCBI Taxonomy" id="425306"/>
    <lineage>
        <taxon>Bacteria</taxon>
        <taxon>Pseudomonadati</taxon>
        <taxon>Pseudomonadota</taxon>
        <taxon>Alphaproteobacteria</taxon>
        <taxon>Hyphomicrobiales</taxon>
        <taxon>Phyllobacteriaceae</taxon>
        <taxon>Mesorhizobium</taxon>
    </lineage>
</organism>
<comment type="subcellular location">
    <subcellularLocation>
        <location evidence="1">Cell membrane</location>
        <topology evidence="1">Multi-pass membrane protein</topology>
    </subcellularLocation>
</comment>
<dbReference type="RefSeq" id="WP_124995881.1">
    <property type="nucleotide sequence ID" value="NZ_RQXT01000002.1"/>
</dbReference>
<keyword evidence="4 7" id="KW-0812">Transmembrane</keyword>
<dbReference type="Pfam" id="PF07681">
    <property type="entry name" value="DoxX"/>
    <property type="match status" value="1"/>
</dbReference>
<dbReference type="InterPro" id="IPR051907">
    <property type="entry name" value="DoxX-like_oxidoreductase"/>
</dbReference>
<evidence type="ECO:0000256" key="1">
    <source>
        <dbReference type="ARBA" id="ARBA00004651"/>
    </source>
</evidence>
<comment type="similarity">
    <text evidence="2">Belongs to the DoxX family.</text>
</comment>
<accession>A0A3P3G851</accession>
<proteinExistence type="inferred from homology"/>
<keyword evidence="9" id="KW-1185">Reference proteome</keyword>
<feature type="transmembrane region" description="Helical" evidence="7">
    <location>
        <begin position="103"/>
        <end position="124"/>
    </location>
</feature>
<dbReference type="PANTHER" id="PTHR33452:SF4">
    <property type="entry name" value="BLL4328 PROTEIN"/>
    <property type="match status" value="1"/>
</dbReference>
<feature type="transmembrane region" description="Helical" evidence="7">
    <location>
        <begin position="46"/>
        <end position="66"/>
    </location>
</feature>
<reference evidence="8 9" key="1">
    <citation type="submission" date="2018-11" db="EMBL/GenBank/DDBJ databases">
        <title>the genome of Mesorhizobium tamadayense DSM 28320.</title>
        <authorList>
            <person name="Gao J."/>
        </authorList>
    </citation>
    <scope>NUCLEOTIDE SEQUENCE [LARGE SCALE GENOMIC DNA]</scope>
    <source>
        <strain evidence="8 9">DSM 28320</strain>
    </source>
</reference>
<gene>
    <name evidence="8" type="ORF">EH240_02745</name>
</gene>
<keyword evidence="5 7" id="KW-1133">Transmembrane helix</keyword>
<dbReference type="OrthoDB" id="9808524at2"/>
<dbReference type="GO" id="GO:0005886">
    <property type="term" value="C:plasma membrane"/>
    <property type="evidence" value="ECO:0007669"/>
    <property type="project" value="UniProtKB-SubCell"/>
</dbReference>
<dbReference type="EMBL" id="RQXT01000002">
    <property type="protein sequence ID" value="RRI07034.1"/>
    <property type="molecule type" value="Genomic_DNA"/>
</dbReference>
<evidence type="ECO:0000313" key="8">
    <source>
        <dbReference type="EMBL" id="RRI07034.1"/>
    </source>
</evidence>
<sequence>MKLFESLAQYRPQALGVLRIMTALQFTEHGTQKLFNFPAGAHAESLTGLALTSGILEFAGGVLLALGLFTRPVAFLLCGEMAIAYFMAHMPRDFFPVNNGGDSAISFCFIFLYLVFAGAGTFALDNRRSA</sequence>
<dbReference type="Proteomes" id="UP000273786">
    <property type="component" value="Unassembled WGS sequence"/>
</dbReference>
<dbReference type="PANTHER" id="PTHR33452">
    <property type="entry name" value="OXIDOREDUCTASE CATD-RELATED"/>
    <property type="match status" value="1"/>
</dbReference>
<evidence type="ECO:0000256" key="4">
    <source>
        <dbReference type="ARBA" id="ARBA00022692"/>
    </source>
</evidence>
<evidence type="ECO:0000256" key="7">
    <source>
        <dbReference type="SAM" id="Phobius"/>
    </source>
</evidence>
<protein>
    <submittedName>
        <fullName evidence="8">DoxX family protein</fullName>
    </submittedName>
</protein>
<comment type="caution">
    <text evidence="8">The sequence shown here is derived from an EMBL/GenBank/DDBJ whole genome shotgun (WGS) entry which is preliminary data.</text>
</comment>
<dbReference type="InterPro" id="IPR032808">
    <property type="entry name" value="DoxX"/>
</dbReference>
<feature type="transmembrane region" description="Helical" evidence="7">
    <location>
        <begin position="73"/>
        <end position="91"/>
    </location>
</feature>
<evidence type="ECO:0000256" key="5">
    <source>
        <dbReference type="ARBA" id="ARBA00022989"/>
    </source>
</evidence>
<evidence type="ECO:0000256" key="6">
    <source>
        <dbReference type="ARBA" id="ARBA00023136"/>
    </source>
</evidence>